<organism evidence="1 2">
    <name type="scientific">Meloidogyne enterolobii</name>
    <name type="common">Root-knot nematode worm</name>
    <name type="synonym">Meloidogyne mayaguensis</name>
    <dbReference type="NCBI Taxonomy" id="390850"/>
    <lineage>
        <taxon>Eukaryota</taxon>
        <taxon>Metazoa</taxon>
        <taxon>Ecdysozoa</taxon>
        <taxon>Nematoda</taxon>
        <taxon>Chromadorea</taxon>
        <taxon>Rhabditida</taxon>
        <taxon>Tylenchina</taxon>
        <taxon>Tylenchomorpha</taxon>
        <taxon>Tylenchoidea</taxon>
        <taxon>Meloidogynidae</taxon>
        <taxon>Meloidogyninae</taxon>
        <taxon>Meloidogyne</taxon>
    </lineage>
</organism>
<evidence type="ECO:0000313" key="2">
    <source>
        <dbReference type="Proteomes" id="UP001497535"/>
    </source>
</evidence>
<sequence length="57" mass="6589">MQQISKQFRPHYLFSKPVSAVINENKMECAQSAPAVRNGKMRKGQINTHYSYCSVER</sequence>
<reference evidence="1" key="1">
    <citation type="submission" date="2023-11" db="EMBL/GenBank/DDBJ databases">
        <authorList>
            <person name="Poullet M."/>
        </authorList>
    </citation>
    <scope>NUCLEOTIDE SEQUENCE</scope>
    <source>
        <strain evidence="1">E1834</strain>
    </source>
</reference>
<proteinExistence type="predicted"/>
<dbReference type="Proteomes" id="UP001497535">
    <property type="component" value="Unassembled WGS sequence"/>
</dbReference>
<dbReference type="EMBL" id="CAVMJV010000071">
    <property type="protein sequence ID" value="CAK5088394.1"/>
    <property type="molecule type" value="Genomic_DNA"/>
</dbReference>
<accession>A0ACB1AC79</accession>
<gene>
    <name evidence="1" type="ORF">MENTE1834_LOCUS36044</name>
</gene>
<keyword evidence="2" id="KW-1185">Reference proteome</keyword>
<evidence type="ECO:0000313" key="1">
    <source>
        <dbReference type="EMBL" id="CAK5088394.1"/>
    </source>
</evidence>
<protein>
    <submittedName>
        <fullName evidence="1">Uncharacterized protein</fullName>
    </submittedName>
</protein>
<name>A0ACB1AC79_MELEN</name>
<comment type="caution">
    <text evidence="1">The sequence shown here is derived from an EMBL/GenBank/DDBJ whole genome shotgun (WGS) entry which is preliminary data.</text>
</comment>